<evidence type="ECO:0000256" key="1">
    <source>
        <dbReference type="SAM" id="MobiDB-lite"/>
    </source>
</evidence>
<sequence>MTEEKPGMGTAQVAHALKVRPPSPSPSPPLTPPDHPRPGALPALHRRRRRQITHIPRRRLSPQAAGVAHRRHPRRDQPLRAKLPGPPARILHQLLLRPIRIPQCRAIHTPTAALPRMALARPPLRPAPSQTPRQILLHPGHTPVFQSPPVPPSPHRAETPDYANRVSALSIPDPVAIPVAWTATTAAAAISPAQQPRTPVCICIHTRLL</sequence>
<evidence type="ECO:0000313" key="2">
    <source>
        <dbReference type="EMBL" id="KIR50235.1"/>
    </source>
</evidence>
<dbReference type="AlphaFoldDB" id="A0A0D0VY12"/>
<feature type="region of interest" description="Disordered" evidence="1">
    <location>
        <begin position="1"/>
        <end position="85"/>
    </location>
</feature>
<name>A0A0D0VY12_CRYGA</name>
<reference evidence="2" key="1">
    <citation type="submission" date="2015-01" db="EMBL/GenBank/DDBJ databases">
        <title>The Genome Sequence of Cryptococcus gattii CA1280.</title>
        <authorList>
            <consortium name="The Broad Institute Genomics Platform"/>
            <person name="Cuomo C."/>
            <person name="Litvintseva A."/>
            <person name="Chen Y."/>
            <person name="Heitman J."/>
            <person name="Sun S."/>
            <person name="Springer D."/>
            <person name="Dromer F."/>
            <person name="Young S."/>
            <person name="Zeng Q."/>
            <person name="Gargeya S."/>
            <person name="Abouelleil A."/>
            <person name="Alvarado L."/>
            <person name="Chapman S.B."/>
            <person name="Gainer-Dewar J."/>
            <person name="Goldberg J."/>
            <person name="Griggs A."/>
            <person name="Gujja S."/>
            <person name="Hansen M."/>
            <person name="Howarth C."/>
            <person name="Imamovic A."/>
            <person name="Larimer J."/>
            <person name="Murphy C."/>
            <person name="Naylor J."/>
            <person name="Pearson M."/>
            <person name="Priest M."/>
            <person name="Roberts A."/>
            <person name="Saif S."/>
            <person name="Shea T."/>
            <person name="Sykes S."/>
            <person name="Wortman J."/>
            <person name="Nusbaum C."/>
            <person name="Birren B."/>
        </authorList>
    </citation>
    <scope>NUCLEOTIDE SEQUENCE [LARGE SCALE GENOMIC DNA]</scope>
    <source>
        <strain evidence="2">CA1280</strain>
    </source>
</reference>
<accession>A0A0D0VY12</accession>
<proteinExistence type="predicted"/>
<feature type="compositionally biased region" description="Pro residues" evidence="1">
    <location>
        <begin position="21"/>
        <end position="33"/>
    </location>
</feature>
<feature type="compositionally biased region" description="Basic residues" evidence="1">
    <location>
        <begin position="44"/>
        <end position="60"/>
    </location>
</feature>
<dbReference type="EMBL" id="KN847973">
    <property type="protein sequence ID" value="KIR50235.1"/>
    <property type="molecule type" value="Genomic_DNA"/>
</dbReference>
<organism evidence="2">
    <name type="scientific">Cryptococcus bacillisporus CA1280</name>
    <dbReference type="NCBI Taxonomy" id="1296109"/>
    <lineage>
        <taxon>Eukaryota</taxon>
        <taxon>Fungi</taxon>
        <taxon>Dikarya</taxon>
        <taxon>Basidiomycota</taxon>
        <taxon>Agaricomycotina</taxon>
        <taxon>Tremellomycetes</taxon>
        <taxon>Tremellales</taxon>
        <taxon>Cryptococcaceae</taxon>
        <taxon>Cryptococcus</taxon>
        <taxon>Cryptococcus gattii species complex</taxon>
    </lineage>
</organism>
<protein>
    <submittedName>
        <fullName evidence="2">Uncharacterized protein</fullName>
    </submittedName>
</protein>
<gene>
    <name evidence="2" type="ORF">I312_00166</name>
</gene>
<dbReference type="HOGENOM" id="CLU_1315357_0_0_1"/>